<keyword evidence="2 3" id="KW-0067">ATP-binding</keyword>
<evidence type="ECO:0000256" key="2">
    <source>
        <dbReference type="ARBA" id="ARBA00022840"/>
    </source>
</evidence>
<protein>
    <recommendedName>
        <fullName evidence="3 4">Dephospho-CoA kinase</fullName>
        <ecNumber evidence="3 4">2.7.1.24</ecNumber>
    </recommendedName>
    <alternativeName>
        <fullName evidence="3">Dephosphocoenzyme A kinase</fullName>
    </alternativeName>
</protein>
<keyword evidence="6" id="KW-1185">Reference proteome</keyword>
<dbReference type="Proteomes" id="UP001144280">
    <property type="component" value="Unassembled WGS sequence"/>
</dbReference>
<dbReference type="PROSITE" id="PS51219">
    <property type="entry name" value="DPCK"/>
    <property type="match status" value="1"/>
</dbReference>
<feature type="binding site" evidence="3">
    <location>
        <begin position="11"/>
        <end position="16"/>
    </location>
    <ligand>
        <name>ATP</name>
        <dbReference type="ChEBI" id="CHEBI:30616"/>
    </ligand>
</feature>
<evidence type="ECO:0000256" key="3">
    <source>
        <dbReference type="HAMAP-Rule" id="MF_00376"/>
    </source>
</evidence>
<dbReference type="NCBIfam" id="NF002879">
    <property type="entry name" value="PRK03333.1"/>
    <property type="match status" value="1"/>
</dbReference>
<comment type="pathway">
    <text evidence="3">Cofactor biosynthesis; coenzyme A biosynthesis; CoA from (R)-pantothenate: step 5/5.</text>
</comment>
<dbReference type="PANTHER" id="PTHR10695">
    <property type="entry name" value="DEPHOSPHO-COA KINASE-RELATED"/>
    <property type="match status" value="1"/>
</dbReference>
<comment type="function">
    <text evidence="3">Catalyzes the phosphorylation of the 3'-hydroxyl group of dephosphocoenzyme A to form coenzyme A.</text>
</comment>
<keyword evidence="3" id="KW-0963">Cytoplasm</keyword>
<dbReference type="PANTHER" id="PTHR10695:SF46">
    <property type="entry name" value="BIFUNCTIONAL COENZYME A SYNTHASE-RELATED"/>
    <property type="match status" value="1"/>
</dbReference>
<evidence type="ECO:0000313" key="6">
    <source>
        <dbReference type="Proteomes" id="UP001144280"/>
    </source>
</evidence>
<dbReference type="InterPro" id="IPR001977">
    <property type="entry name" value="Depp_CoAkinase"/>
</dbReference>
<proteinExistence type="inferred from homology"/>
<name>A0ABQ5QUR3_9ACTN</name>
<evidence type="ECO:0000256" key="1">
    <source>
        <dbReference type="ARBA" id="ARBA00022741"/>
    </source>
</evidence>
<comment type="caution">
    <text evidence="5">The sequence shown here is derived from an EMBL/GenBank/DDBJ whole genome shotgun (WGS) entry which is preliminary data.</text>
</comment>
<dbReference type="Gene3D" id="3.40.50.300">
    <property type="entry name" value="P-loop containing nucleotide triphosphate hydrolases"/>
    <property type="match status" value="1"/>
</dbReference>
<comment type="similarity">
    <text evidence="3">Belongs to the CoaE family.</text>
</comment>
<dbReference type="EMBL" id="BSDI01000008">
    <property type="protein sequence ID" value="GLH97080.1"/>
    <property type="molecule type" value="Genomic_DNA"/>
</dbReference>
<dbReference type="InterPro" id="IPR027417">
    <property type="entry name" value="P-loop_NTPase"/>
</dbReference>
<organism evidence="5 6">
    <name type="scientific">Phytohabitans aurantiacus</name>
    <dbReference type="NCBI Taxonomy" id="3016789"/>
    <lineage>
        <taxon>Bacteria</taxon>
        <taxon>Bacillati</taxon>
        <taxon>Actinomycetota</taxon>
        <taxon>Actinomycetes</taxon>
        <taxon>Micromonosporales</taxon>
        <taxon>Micromonosporaceae</taxon>
    </lineage>
</organism>
<evidence type="ECO:0000256" key="4">
    <source>
        <dbReference type="NCBIfam" id="TIGR00152"/>
    </source>
</evidence>
<dbReference type="CDD" id="cd02022">
    <property type="entry name" value="DPCK"/>
    <property type="match status" value="1"/>
</dbReference>
<keyword evidence="3" id="KW-0418">Kinase</keyword>
<evidence type="ECO:0000313" key="5">
    <source>
        <dbReference type="EMBL" id="GLH97080.1"/>
    </source>
</evidence>
<dbReference type="EC" id="2.7.1.24" evidence="3 4"/>
<dbReference type="Pfam" id="PF01121">
    <property type="entry name" value="CoaE"/>
    <property type="match status" value="1"/>
</dbReference>
<comment type="catalytic activity">
    <reaction evidence="3">
        <text>3'-dephospho-CoA + ATP = ADP + CoA + H(+)</text>
        <dbReference type="Rhea" id="RHEA:18245"/>
        <dbReference type="ChEBI" id="CHEBI:15378"/>
        <dbReference type="ChEBI" id="CHEBI:30616"/>
        <dbReference type="ChEBI" id="CHEBI:57287"/>
        <dbReference type="ChEBI" id="CHEBI:57328"/>
        <dbReference type="ChEBI" id="CHEBI:456216"/>
        <dbReference type="EC" id="2.7.1.24"/>
    </reaction>
</comment>
<keyword evidence="3" id="KW-0808">Transferase</keyword>
<comment type="subcellular location">
    <subcellularLocation>
        <location evidence="3">Cytoplasm</location>
    </subcellularLocation>
</comment>
<keyword evidence="1 3" id="KW-0547">Nucleotide-binding</keyword>
<gene>
    <name evidence="3" type="primary">coaE</name>
    <name evidence="5" type="ORF">Pa4123_23540</name>
</gene>
<dbReference type="SUPFAM" id="SSF52540">
    <property type="entry name" value="P-loop containing nucleoside triphosphate hydrolases"/>
    <property type="match status" value="1"/>
</dbReference>
<reference evidence="5" key="1">
    <citation type="submission" date="2022-12" db="EMBL/GenBank/DDBJ databases">
        <title>New Phytohabitans aurantiacus sp. RD004123 nov., an actinomycete isolated from soil.</title>
        <authorList>
            <person name="Triningsih D.W."/>
            <person name="Harunari E."/>
            <person name="Igarashi Y."/>
        </authorList>
    </citation>
    <scope>NUCLEOTIDE SEQUENCE</scope>
    <source>
        <strain evidence="5">RD004123</strain>
    </source>
</reference>
<accession>A0ABQ5QUR3</accession>
<dbReference type="NCBIfam" id="TIGR00152">
    <property type="entry name" value="dephospho-CoA kinase"/>
    <property type="match status" value="1"/>
</dbReference>
<sequence>MLMIGLTGGIGAGKSAVASRLAARGALLVDSDRLAREVVAAGTPGLAAVVAAFGDGVLGPDGELDRPALGARVFGDDAARRRLEAIVHPLVRERSVEMTAAAPPDAIVLNDVPLLAEVGLGPAYHLVVVVEADEATRVRRLVRDRGMPEPQARARIAAQAADAERRAVADVLLRNDATLDDLAARVDTLWDDRLVPYEENVRRGRVAEPGALVRPEDWPRVAARLGHVLGGEPRLVDGVIEVRGPGDELGPAGFPRMADGRHGSADPGRPATVVLIA</sequence>
<dbReference type="HAMAP" id="MF_00376">
    <property type="entry name" value="Dephospho_CoA_kinase"/>
    <property type="match status" value="1"/>
</dbReference>
<keyword evidence="3" id="KW-0173">Coenzyme A biosynthesis</keyword>